<accession>A0A376CKS7</accession>
<dbReference type="Gene3D" id="2.40.260.10">
    <property type="entry name" value="Sortase"/>
    <property type="match status" value="1"/>
</dbReference>
<dbReference type="NCBIfam" id="NF033745">
    <property type="entry name" value="class_C_sortase"/>
    <property type="match status" value="1"/>
</dbReference>
<feature type="active site" description="Acyl-thioester intermediate" evidence="2">
    <location>
        <position position="208"/>
    </location>
</feature>
<dbReference type="InterPro" id="IPR042002">
    <property type="entry name" value="Sortase_C"/>
</dbReference>
<dbReference type="Pfam" id="PF04203">
    <property type="entry name" value="Sortase"/>
    <property type="match status" value="1"/>
</dbReference>
<keyword evidence="3" id="KW-0812">Transmembrane</keyword>
<sequence>MRVIVPVLIVLVGVGIVLYPVIATTVNNAYQQKIAREYDEQFRDSDSVESQAKIEEAREYNARVAGQPILDPWLARISPDNEDYQEYLNQLSGATAMSAVSIPAIDVKLPLYHGTDESTLQKGLGHLYGSALPVGGEGTRSVITGHTGLTNATLFDDLDQLKVGDAVFINTFGETLKYEVRSTEVVLPTDVGGLVPEDGKDLLTLITCTPYGVNTHRLLVHAERVPYTPEDDDLIDDAGGVMQWWMWLLVALAAIILAALLWWVVREIRKVREP</sequence>
<dbReference type="EMBL" id="UFXQ01000001">
    <property type="protein sequence ID" value="STC68933.1"/>
    <property type="molecule type" value="Genomic_DNA"/>
</dbReference>
<keyword evidence="1" id="KW-0378">Hydrolase</keyword>
<dbReference type="GO" id="GO:0016787">
    <property type="term" value="F:hydrolase activity"/>
    <property type="evidence" value="ECO:0007669"/>
    <property type="project" value="UniProtKB-KW"/>
</dbReference>
<feature type="active site" description="Proton donor/acceptor" evidence="2">
    <location>
        <position position="146"/>
    </location>
</feature>
<dbReference type="SUPFAM" id="SSF63817">
    <property type="entry name" value="Sortase"/>
    <property type="match status" value="1"/>
</dbReference>
<name>A0A376CKS7_9CORY</name>
<dbReference type="NCBIfam" id="TIGR01076">
    <property type="entry name" value="sortase_fam"/>
    <property type="match status" value="1"/>
</dbReference>
<feature type="transmembrane region" description="Helical" evidence="3">
    <location>
        <begin position="244"/>
        <end position="265"/>
    </location>
</feature>
<keyword evidence="5" id="KW-1185">Reference proteome</keyword>
<evidence type="ECO:0000256" key="1">
    <source>
        <dbReference type="ARBA" id="ARBA00022801"/>
    </source>
</evidence>
<dbReference type="InterPro" id="IPR023365">
    <property type="entry name" value="Sortase_dom-sf"/>
</dbReference>
<keyword evidence="3" id="KW-1133">Transmembrane helix</keyword>
<keyword evidence="3" id="KW-0472">Membrane</keyword>
<reference evidence="4 5" key="1">
    <citation type="submission" date="2018-06" db="EMBL/GenBank/DDBJ databases">
        <authorList>
            <consortium name="Pathogen Informatics"/>
            <person name="Doyle S."/>
        </authorList>
    </citation>
    <scope>NUCLEOTIDE SEQUENCE [LARGE SCALE GENOMIC DNA]</scope>
    <source>
        <strain evidence="4 5">NCTC11862</strain>
    </source>
</reference>
<dbReference type="CDD" id="cd05827">
    <property type="entry name" value="Sortase_C"/>
    <property type="match status" value="1"/>
</dbReference>
<dbReference type="InterPro" id="IPR005754">
    <property type="entry name" value="Sortase"/>
</dbReference>
<gene>
    <name evidence="4" type="primary">srtA</name>
    <name evidence="4" type="ORF">NCTC11862_00709</name>
</gene>
<evidence type="ECO:0000256" key="3">
    <source>
        <dbReference type="SAM" id="Phobius"/>
    </source>
</evidence>
<evidence type="ECO:0000313" key="4">
    <source>
        <dbReference type="EMBL" id="STC68933.1"/>
    </source>
</evidence>
<proteinExistence type="predicted"/>
<dbReference type="OrthoDB" id="5242161at2"/>
<dbReference type="STRING" id="35756.GCA_001044155_00696"/>
<dbReference type="Proteomes" id="UP000254467">
    <property type="component" value="Unassembled WGS sequence"/>
</dbReference>
<organism evidence="4 5">
    <name type="scientific">Corynebacterium pilosum</name>
    <dbReference type="NCBI Taxonomy" id="35756"/>
    <lineage>
        <taxon>Bacteria</taxon>
        <taxon>Bacillati</taxon>
        <taxon>Actinomycetota</taxon>
        <taxon>Actinomycetes</taxon>
        <taxon>Mycobacteriales</taxon>
        <taxon>Corynebacteriaceae</taxon>
        <taxon>Corynebacterium</taxon>
    </lineage>
</organism>
<protein>
    <submittedName>
        <fullName evidence="4">Fimbrial associated sortase-like protein</fullName>
    </submittedName>
</protein>
<evidence type="ECO:0000256" key="2">
    <source>
        <dbReference type="PIRSR" id="PIRSR605754-1"/>
    </source>
</evidence>
<dbReference type="AlphaFoldDB" id="A0A376CKS7"/>
<evidence type="ECO:0000313" key="5">
    <source>
        <dbReference type="Proteomes" id="UP000254467"/>
    </source>
</evidence>